<evidence type="ECO:0000313" key="1">
    <source>
        <dbReference type="EMBL" id="UUL84151.1"/>
    </source>
</evidence>
<dbReference type="SUPFAM" id="SSF140736">
    <property type="entry name" value="Rv1873-like"/>
    <property type="match status" value="1"/>
</dbReference>
<dbReference type="InterPro" id="IPR014937">
    <property type="entry name" value="DUF1810"/>
</dbReference>
<dbReference type="PIRSF" id="PIRSF008546">
    <property type="entry name" value="UCP008546"/>
    <property type="match status" value="1"/>
</dbReference>
<dbReference type="Proteomes" id="UP001058533">
    <property type="component" value="Chromosome"/>
</dbReference>
<sequence>MTGGFNLDRFVLAQREVYATALAEIGEGRKRSHWMWFIFPQIAGLGRSDIAQHYAIASRAEAIAYLAHPMLGPRLLACVSALQQLPEPADAAAVFGAVDALKLRSSLTLFAAAGGSPIFGEAIDRWFGGQADGITLETLAAPP</sequence>
<keyword evidence="2" id="KW-1185">Reference proteome</keyword>
<reference evidence="1" key="1">
    <citation type="submission" date="2022-07" db="EMBL/GenBank/DDBJ databases">
        <title>Sphingomonas sp. nov., a novel bacterium isolated from the north slope of the Mount Everest.</title>
        <authorList>
            <person name="Cui X."/>
            <person name="Liu Y."/>
        </authorList>
    </citation>
    <scope>NUCLEOTIDE SEQUENCE</scope>
    <source>
        <strain evidence="1">S5-59</strain>
    </source>
</reference>
<protein>
    <submittedName>
        <fullName evidence="1">DUF1810 domain-containing protein</fullName>
    </submittedName>
</protein>
<dbReference type="Gene3D" id="1.25.40.380">
    <property type="entry name" value="Protein of unknown function DUF1810"/>
    <property type="match status" value="1"/>
</dbReference>
<dbReference type="Pfam" id="PF08837">
    <property type="entry name" value="DUF1810"/>
    <property type="match status" value="1"/>
</dbReference>
<gene>
    <name evidence="1" type="ORF">NMP03_02410</name>
</gene>
<name>A0ABY5LHD1_9SPHN</name>
<dbReference type="EMBL" id="CP101740">
    <property type="protein sequence ID" value="UUL84151.1"/>
    <property type="molecule type" value="Genomic_DNA"/>
</dbReference>
<dbReference type="RefSeq" id="WP_256507983.1">
    <property type="nucleotide sequence ID" value="NZ_CP101740.1"/>
</dbReference>
<evidence type="ECO:0000313" key="2">
    <source>
        <dbReference type="Proteomes" id="UP001058533"/>
    </source>
</evidence>
<accession>A0ABY5LHD1</accession>
<dbReference type="InterPro" id="IPR036287">
    <property type="entry name" value="Rv1873-like_sf"/>
</dbReference>
<organism evidence="1 2">
    <name type="scientific">Sphingomonas qomolangmaensis</name>
    <dbReference type="NCBI Taxonomy" id="2918765"/>
    <lineage>
        <taxon>Bacteria</taxon>
        <taxon>Pseudomonadati</taxon>
        <taxon>Pseudomonadota</taxon>
        <taxon>Alphaproteobacteria</taxon>
        <taxon>Sphingomonadales</taxon>
        <taxon>Sphingomonadaceae</taxon>
        <taxon>Sphingomonas</taxon>
    </lineage>
</organism>
<proteinExistence type="predicted"/>